<feature type="transmembrane region" description="Helical" evidence="1">
    <location>
        <begin position="88"/>
        <end position="109"/>
    </location>
</feature>
<comment type="caution">
    <text evidence="2">The sequence shown here is derived from an EMBL/GenBank/DDBJ whole genome shotgun (WGS) entry which is preliminary data.</text>
</comment>
<dbReference type="PIRSF" id="PIRSF029895">
    <property type="entry name" value="SpoIV"/>
    <property type="match status" value="1"/>
</dbReference>
<keyword evidence="1" id="KW-0472">Membrane</keyword>
<organism evidence="2 3">
    <name type="scientific">Intestinimonas massiliensis</name>
    <name type="common">ex Afouda et al. 2020</name>
    <dbReference type="NCBI Taxonomy" id="1673721"/>
    <lineage>
        <taxon>Bacteria</taxon>
        <taxon>Bacillati</taxon>
        <taxon>Bacillota</taxon>
        <taxon>Clostridia</taxon>
        <taxon>Eubacteriales</taxon>
        <taxon>Intestinimonas</taxon>
    </lineage>
</organism>
<dbReference type="Pfam" id="PF06898">
    <property type="entry name" value="YqfD"/>
    <property type="match status" value="1"/>
</dbReference>
<evidence type="ECO:0000256" key="1">
    <source>
        <dbReference type="SAM" id="Phobius"/>
    </source>
</evidence>
<proteinExistence type="predicted"/>
<reference evidence="2 3" key="1">
    <citation type="submission" date="2022-01" db="EMBL/GenBank/DDBJ databases">
        <title>Collection of gut derived symbiotic bacterial strains cultured from healthy donors.</title>
        <authorList>
            <person name="Lin H."/>
            <person name="Kohout C."/>
            <person name="Waligurski E."/>
            <person name="Pamer E.G."/>
        </authorList>
    </citation>
    <scope>NUCLEOTIDE SEQUENCE [LARGE SCALE GENOMIC DNA]</scope>
    <source>
        <strain evidence="2 3">DFI.3.7</strain>
    </source>
</reference>
<keyword evidence="3" id="KW-1185">Reference proteome</keyword>
<dbReference type="InterPro" id="IPR010690">
    <property type="entry name" value="YqfD"/>
</dbReference>
<dbReference type="Proteomes" id="UP001200313">
    <property type="component" value="Unassembled WGS sequence"/>
</dbReference>
<gene>
    <name evidence="2" type="ORF">L0P79_12725</name>
</gene>
<keyword evidence="1" id="KW-1133">Transmembrane helix</keyword>
<name>A0ABS9MAS8_9FIRM</name>
<sequence length="411" mass="45539">MQKIINFFRGSVLYTVTGAFPERFLNLCAQNAVPFWGLEWLDDHTLRLCFARKDAKKARTLAEKVMCEAKAARRVGVPFFLAKFRRRYAFLAGLALAVAAVCVLSRFILTIEVTGNRAVSTAVILSELNRQGVRVGAYGPSIDEKVVSQEALLRIPALSWMAVNLHGTRAEVIVREKVPKPDIVDRTVPSHVVSAATGIITHMEVLEGQPLFQEGDTVLAGEILISGVIDVPEPQYADTDLGTRITHAMGNVWARTWRTLEARIPLEAQVKRYTGEEVTRYSLGILDRRLNFYGNSGISLDKYDKITSSHSLTLPGGRVMPLVLRVERYRGYATEPVALDAEAARTLLEERLLERLDGLVGEDGEVLRTDFTVREENGILVVTLLAECREQIGRVVEFEGQVGHILPGAGT</sequence>
<evidence type="ECO:0000313" key="2">
    <source>
        <dbReference type="EMBL" id="MCG4527919.1"/>
    </source>
</evidence>
<dbReference type="RefSeq" id="WP_050618897.1">
    <property type="nucleotide sequence ID" value="NZ_JAKNJB010000023.1"/>
</dbReference>
<dbReference type="EMBL" id="JAKNJB010000023">
    <property type="protein sequence ID" value="MCG4527919.1"/>
    <property type="molecule type" value="Genomic_DNA"/>
</dbReference>
<protein>
    <submittedName>
        <fullName evidence="2">Sporulation protein YqfD</fullName>
    </submittedName>
</protein>
<accession>A0ABS9MAS8</accession>
<evidence type="ECO:0000313" key="3">
    <source>
        <dbReference type="Proteomes" id="UP001200313"/>
    </source>
</evidence>
<keyword evidence="1" id="KW-0812">Transmembrane</keyword>